<accession>A0A0L7KW76</accession>
<reference evidence="8 9" key="1">
    <citation type="journal article" date="2015" name="Genome Biol. Evol.">
        <title>The genome of winter moth (Operophtera brumata) provides a genomic perspective on sexual dimorphism and phenology.</title>
        <authorList>
            <person name="Derks M.F."/>
            <person name="Smit S."/>
            <person name="Salis L."/>
            <person name="Schijlen E."/>
            <person name="Bossers A."/>
            <person name="Mateman C."/>
            <person name="Pijl A.S."/>
            <person name="de Ridder D."/>
            <person name="Groenen M.A."/>
            <person name="Visser M.E."/>
            <person name="Megens H.J."/>
        </authorList>
    </citation>
    <scope>NUCLEOTIDE SEQUENCE [LARGE SCALE GENOMIC DNA]</scope>
    <source>
        <strain evidence="8">WM2013NL</strain>
        <tissue evidence="8">Head and thorax</tissue>
    </source>
</reference>
<dbReference type="EMBL" id="JTDY01005003">
    <property type="protein sequence ID" value="KOB67488.1"/>
    <property type="molecule type" value="Genomic_DNA"/>
</dbReference>
<feature type="compositionally biased region" description="Polar residues" evidence="5">
    <location>
        <begin position="424"/>
        <end position="449"/>
    </location>
</feature>
<keyword evidence="4" id="KW-0141">cGMP biosynthesis</keyword>
<dbReference type="GO" id="GO:0004383">
    <property type="term" value="F:guanylate cyclase activity"/>
    <property type="evidence" value="ECO:0007669"/>
    <property type="project" value="UniProtKB-EC"/>
</dbReference>
<dbReference type="Pfam" id="PF00211">
    <property type="entry name" value="Guanylate_cyc"/>
    <property type="match status" value="1"/>
</dbReference>
<evidence type="ECO:0000259" key="7">
    <source>
        <dbReference type="Pfam" id="PF07701"/>
    </source>
</evidence>
<evidence type="ECO:0000259" key="6">
    <source>
        <dbReference type="Pfam" id="PF00211"/>
    </source>
</evidence>
<feature type="domain" description="Haem NO binding associated" evidence="7">
    <location>
        <begin position="12"/>
        <end position="127"/>
    </location>
</feature>
<dbReference type="InterPro" id="IPR001054">
    <property type="entry name" value="A/G_cyclase"/>
</dbReference>
<keyword evidence="9" id="KW-1185">Reference proteome</keyword>
<evidence type="ECO:0000256" key="5">
    <source>
        <dbReference type="SAM" id="MobiDB-lite"/>
    </source>
</evidence>
<feature type="non-terminal residue" evidence="8">
    <location>
        <position position="457"/>
    </location>
</feature>
<gene>
    <name evidence="8" type="ORF">OBRU01_19763</name>
</gene>
<feature type="domain" description="Guanylate cyclase" evidence="6">
    <location>
        <begin position="194"/>
        <end position="267"/>
    </location>
</feature>
<dbReference type="PANTHER" id="PTHR45655">
    <property type="entry name" value="GUANYLATE CYCLASE SOLUBLE SUBUNIT BETA-2"/>
    <property type="match status" value="1"/>
</dbReference>
<proteinExistence type="predicted"/>
<dbReference type="GO" id="GO:0019934">
    <property type="term" value="P:cGMP-mediated signaling"/>
    <property type="evidence" value="ECO:0007669"/>
    <property type="project" value="TreeGrafter"/>
</dbReference>
<evidence type="ECO:0000256" key="4">
    <source>
        <dbReference type="ARBA" id="ARBA00023293"/>
    </source>
</evidence>
<evidence type="ECO:0000256" key="1">
    <source>
        <dbReference type="ARBA" id="ARBA00012202"/>
    </source>
</evidence>
<keyword evidence="2" id="KW-0547">Nucleotide-binding</keyword>
<dbReference type="InterPro" id="IPR042463">
    <property type="entry name" value="HNOB_dom_associated_sf"/>
</dbReference>
<evidence type="ECO:0000313" key="9">
    <source>
        <dbReference type="Proteomes" id="UP000037510"/>
    </source>
</evidence>
<dbReference type="Pfam" id="PF07701">
    <property type="entry name" value="HNOBA"/>
    <property type="match status" value="1"/>
</dbReference>
<keyword evidence="3" id="KW-0456">Lyase</keyword>
<dbReference type="AlphaFoldDB" id="A0A0L7KW76"/>
<dbReference type="PANTHER" id="PTHR45655:SF5">
    <property type="entry name" value="SOLUBLE GUANYLATE CYCLASE 89DA-RELATED"/>
    <property type="match status" value="1"/>
</dbReference>
<dbReference type="STRING" id="104452.A0A0L7KW76"/>
<dbReference type="GO" id="GO:0000166">
    <property type="term" value="F:nucleotide binding"/>
    <property type="evidence" value="ECO:0007669"/>
    <property type="project" value="UniProtKB-KW"/>
</dbReference>
<feature type="non-terminal residue" evidence="8">
    <location>
        <position position="1"/>
    </location>
</feature>
<protein>
    <recommendedName>
        <fullName evidence="1">guanylate cyclase</fullName>
        <ecNumber evidence="1">4.6.1.2</ecNumber>
    </recommendedName>
</protein>
<name>A0A0L7KW76_OPEBR</name>
<dbReference type="Proteomes" id="UP000037510">
    <property type="component" value="Unassembled WGS sequence"/>
</dbReference>
<comment type="caution">
    <text evidence="8">The sequence shown here is derived from an EMBL/GenBank/DDBJ whole genome shotgun (WGS) entry which is preliminary data.</text>
</comment>
<sequence>MMRKNLPCPLPTVPASLLLQLFPFGVLFDRRMKVLKAGDKLIEVWGGPYNRIEKSPISEILRLRKPKVSFTWDKTMIFDLELMRWRAQCTGEARRGSQGARSVLLRGPFKFLEEIDALIFLCSPMYEMLVRGWQHLSRLELLFEKAESRSTSLEKSIRLLDQWKKRGDQLLYSMIPKAVADHLRAGKDPMAACQAFESVTIIFCGLKIAEAGSRADVMQTVAYMNDVYSRIDRLLDTHRVYKGKGMMETFWLEGEVEEEYQHEALQLLNQSTATSGRFTHHPRPDQLSYICLGISNHPVHNGPLRRQGQRAHRGQRGSAEALSTVSDIWRTLTVLGVLDSRFAEQYPNVRASDLAEELAQQSSEHYHFVTGLASAAVTFSNVLGTATVTETISKKALLAGCSRREISAANPGLSKAARNHHLNKQSSGHLSTTTGHRSPPGSSASAEQSSRIFLFIH</sequence>
<dbReference type="GO" id="GO:0008074">
    <property type="term" value="C:guanylate cyclase complex, soluble"/>
    <property type="evidence" value="ECO:0007669"/>
    <property type="project" value="TreeGrafter"/>
</dbReference>
<dbReference type="EC" id="4.6.1.2" evidence="1"/>
<dbReference type="Gene3D" id="3.30.450.260">
    <property type="entry name" value="Haem NO binding associated domain"/>
    <property type="match status" value="1"/>
</dbReference>
<dbReference type="InterPro" id="IPR029787">
    <property type="entry name" value="Nucleotide_cyclase"/>
</dbReference>
<evidence type="ECO:0000256" key="3">
    <source>
        <dbReference type="ARBA" id="ARBA00023239"/>
    </source>
</evidence>
<organism evidence="8 9">
    <name type="scientific">Operophtera brumata</name>
    <name type="common">Winter moth</name>
    <name type="synonym">Phalaena brumata</name>
    <dbReference type="NCBI Taxonomy" id="104452"/>
    <lineage>
        <taxon>Eukaryota</taxon>
        <taxon>Metazoa</taxon>
        <taxon>Ecdysozoa</taxon>
        <taxon>Arthropoda</taxon>
        <taxon>Hexapoda</taxon>
        <taxon>Insecta</taxon>
        <taxon>Pterygota</taxon>
        <taxon>Neoptera</taxon>
        <taxon>Endopterygota</taxon>
        <taxon>Lepidoptera</taxon>
        <taxon>Glossata</taxon>
        <taxon>Ditrysia</taxon>
        <taxon>Geometroidea</taxon>
        <taxon>Geometridae</taxon>
        <taxon>Larentiinae</taxon>
        <taxon>Operophtera</taxon>
    </lineage>
</organism>
<dbReference type="GO" id="GO:0070482">
    <property type="term" value="P:response to oxygen levels"/>
    <property type="evidence" value="ECO:0007669"/>
    <property type="project" value="TreeGrafter"/>
</dbReference>
<evidence type="ECO:0000256" key="2">
    <source>
        <dbReference type="ARBA" id="ARBA00022741"/>
    </source>
</evidence>
<dbReference type="Gene3D" id="3.30.70.1230">
    <property type="entry name" value="Nucleotide cyclase"/>
    <property type="match status" value="1"/>
</dbReference>
<dbReference type="InterPro" id="IPR011645">
    <property type="entry name" value="HNOB_dom_associated"/>
</dbReference>
<evidence type="ECO:0000313" key="8">
    <source>
        <dbReference type="EMBL" id="KOB67488.1"/>
    </source>
</evidence>
<feature type="region of interest" description="Disordered" evidence="5">
    <location>
        <begin position="421"/>
        <end position="449"/>
    </location>
</feature>